<evidence type="ECO:0000313" key="2">
    <source>
        <dbReference type="EMBL" id="BCI63031.1"/>
    </source>
</evidence>
<dbReference type="RefSeq" id="WP_200755786.1">
    <property type="nucleotide sequence ID" value="NZ_AP023322.1"/>
</dbReference>
<accession>A0A7G1HWT7</accession>
<dbReference type="EMBL" id="AP023322">
    <property type="protein sequence ID" value="BCI63031.1"/>
    <property type="molecule type" value="Genomic_DNA"/>
</dbReference>
<name>A0A7G1HWT7_9BACT</name>
<dbReference type="KEGG" id="copr:Cop2CBH44_13840"/>
<evidence type="ECO:0000313" key="3">
    <source>
        <dbReference type="Proteomes" id="UP000594042"/>
    </source>
</evidence>
<evidence type="ECO:0000259" key="1">
    <source>
        <dbReference type="SMART" id="SM00873"/>
    </source>
</evidence>
<dbReference type="SUPFAM" id="SSF56037">
    <property type="entry name" value="PheT/TilS domain"/>
    <property type="match status" value="1"/>
</dbReference>
<organism evidence="2 3">
    <name type="scientific">Coprobacter secundus subsp. similis</name>
    <dbReference type="NCBI Taxonomy" id="2751153"/>
    <lineage>
        <taxon>Bacteria</taxon>
        <taxon>Pseudomonadati</taxon>
        <taxon>Bacteroidota</taxon>
        <taxon>Bacteroidia</taxon>
        <taxon>Bacteroidales</taxon>
        <taxon>Barnesiellaceae</taxon>
        <taxon>Coprobacter</taxon>
    </lineage>
</organism>
<reference evidence="3" key="1">
    <citation type="submission" date="2020-07" db="EMBL/GenBank/DDBJ databases">
        <title>Complete genome sequencing of Coprobacter sp. strain 2CBH44.</title>
        <authorList>
            <person name="Sakamoto M."/>
            <person name="Murakami T."/>
            <person name="Mori H."/>
        </authorList>
    </citation>
    <scope>NUCLEOTIDE SEQUENCE [LARGE SCALE GENOMIC DNA]</scope>
    <source>
        <strain evidence="3">2CBH44</strain>
    </source>
</reference>
<dbReference type="GO" id="GO:0003723">
    <property type="term" value="F:RNA binding"/>
    <property type="evidence" value="ECO:0007669"/>
    <property type="project" value="InterPro"/>
</dbReference>
<feature type="domain" description="B3/B4 tRNA-binding" evidence="1">
    <location>
        <begin position="63"/>
        <end position="211"/>
    </location>
</feature>
<keyword evidence="3" id="KW-1185">Reference proteome</keyword>
<dbReference type="AlphaFoldDB" id="A0A7G1HWT7"/>
<dbReference type="PANTHER" id="PTHR39209:SF2">
    <property type="entry name" value="CYTOPLASMIC PROTEIN"/>
    <property type="match status" value="1"/>
</dbReference>
<dbReference type="PANTHER" id="PTHR39209">
    <property type="match status" value="1"/>
</dbReference>
<dbReference type="Gene3D" id="3.50.40.10">
    <property type="entry name" value="Phenylalanyl-trna Synthetase, Chain B, domain 3"/>
    <property type="match status" value="1"/>
</dbReference>
<dbReference type="SMART" id="SM00873">
    <property type="entry name" value="B3_4"/>
    <property type="match status" value="1"/>
</dbReference>
<protein>
    <recommendedName>
        <fullName evidence="1">B3/B4 tRNA-binding domain-containing protein</fullName>
    </recommendedName>
</protein>
<proteinExistence type="predicted"/>
<dbReference type="InterPro" id="IPR020825">
    <property type="entry name" value="Phe-tRNA_synthase-like_B3/B4"/>
</dbReference>
<sequence length="221" mass="24876">MGHIISISDKIQNSCPDYRAGIIKAHVHNTKYSNLLWKEITQETEQIKKLYTLSEINKRLTIQATRQAYKTFGKDPNRYRPSAEALCRRIVKETELYQISTLVDLINLVSIKSGFSIGGFDADKIDGDLTLGIGHKEENFNAIGRGLLNIDGLPVYRDKKGPIGTPTSDEIRTQLSIDTQNILIIINAYSCANLLPETIQYTIRLLTDYADATNITYKIIP</sequence>
<dbReference type="GO" id="GO:0004826">
    <property type="term" value="F:phenylalanine-tRNA ligase activity"/>
    <property type="evidence" value="ECO:0007669"/>
    <property type="project" value="InterPro"/>
</dbReference>
<dbReference type="Proteomes" id="UP000594042">
    <property type="component" value="Chromosome"/>
</dbReference>
<gene>
    <name evidence="2" type="ORF">Cop2CBH44_13840</name>
</gene>
<dbReference type="InterPro" id="IPR005146">
    <property type="entry name" value="B3/B4_tRNA-bd"/>
</dbReference>
<dbReference type="Pfam" id="PF03483">
    <property type="entry name" value="B3_4"/>
    <property type="match status" value="1"/>
</dbReference>